<organism evidence="3 4">
    <name type="scientific">Massilia phyllostachyos</name>
    <dbReference type="NCBI Taxonomy" id="2898585"/>
    <lineage>
        <taxon>Bacteria</taxon>
        <taxon>Pseudomonadati</taxon>
        <taxon>Pseudomonadota</taxon>
        <taxon>Betaproteobacteria</taxon>
        <taxon>Burkholderiales</taxon>
        <taxon>Oxalobacteraceae</taxon>
        <taxon>Telluria group</taxon>
        <taxon>Massilia</taxon>
    </lineage>
</organism>
<reference evidence="3" key="1">
    <citation type="submission" date="2021-11" db="EMBL/GenBank/DDBJ databases">
        <title>The complete genome of Massilia sp sp. G4R7.</title>
        <authorList>
            <person name="Liu L."/>
            <person name="Yue J."/>
            <person name="Yuan J."/>
            <person name="Yang F."/>
            <person name="Li L."/>
        </authorList>
    </citation>
    <scope>NUCLEOTIDE SEQUENCE</scope>
    <source>
        <strain evidence="3">G4R7</strain>
    </source>
</reference>
<dbReference type="EMBL" id="JAJNOC010000011">
    <property type="protein sequence ID" value="MCD2519164.1"/>
    <property type="molecule type" value="Genomic_DNA"/>
</dbReference>
<evidence type="ECO:0000256" key="1">
    <source>
        <dbReference type="ARBA" id="ARBA00010790"/>
    </source>
</evidence>
<dbReference type="RefSeq" id="WP_231060441.1">
    <property type="nucleotide sequence ID" value="NZ_JAJNOC010000011.1"/>
</dbReference>
<sequence>MNTLHHDAPDVAHAVRRNQAARRAALRSHYDFIVCGAGSAGSVVAARLAENPEVQVLLLEAGGRDDVASVREPAQWPLNLGTERDWAFMAEPNPHLNGRAIPMNMGKVLGGGSSISFDCIWEYAAPQQVGSGGSEATLYWKSDPRLDAPDMLHCQVEFPVPSAENAARGVPEHGWTMFAGLAQPKSRGELLLSGPDAKDAMIIRANTLSDPDDMRAALANVALCRELGNAPAFGRLVKGERMPGKLGREAMEQYIRNGAVTYWHQSCTAKMGRDAMSVVDARLRVYGVDRLRIADASIMPRITTGNTMAPCVVIGERAADLIRAAHRI</sequence>
<protein>
    <submittedName>
        <fullName evidence="3">GMC oxidoreductase</fullName>
    </submittedName>
</protein>
<proteinExistence type="inferred from homology"/>
<evidence type="ECO:0000259" key="2">
    <source>
        <dbReference type="Pfam" id="PF05199"/>
    </source>
</evidence>
<evidence type="ECO:0000313" key="3">
    <source>
        <dbReference type="EMBL" id="MCD2519164.1"/>
    </source>
</evidence>
<name>A0ABS8QBS1_9BURK</name>
<dbReference type="Gene3D" id="3.30.560.10">
    <property type="entry name" value="Glucose Oxidase, domain 3"/>
    <property type="match status" value="2"/>
</dbReference>
<accession>A0ABS8QBS1</accession>
<dbReference type="InterPro" id="IPR007867">
    <property type="entry name" value="GMC_OxRtase_C"/>
</dbReference>
<dbReference type="PANTHER" id="PTHR11552">
    <property type="entry name" value="GLUCOSE-METHANOL-CHOLINE GMC OXIDOREDUCTASE"/>
    <property type="match status" value="1"/>
</dbReference>
<dbReference type="SUPFAM" id="SSF51905">
    <property type="entry name" value="FAD/NAD(P)-binding domain"/>
    <property type="match status" value="1"/>
</dbReference>
<dbReference type="Gene3D" id="3.50.50.60">
    <property type="entry name" value="FAD/NAD(P)-binding domain"/>
    <property type="match status" value="2"/>
</dbReference>
<dbReference type="InterPro" id="IPR036188">
    <property type="entry name" value="FAD/NAD-bd_sf"/>
</dbReference>
<dbReference type="InterPro" id="IPR012132">
    <property type="entry name" value="GMC_OxRdtase"/>
</dbReference>
<dbReference type="Proteomes" id="UP001179361">
    <property type="component" value="Unassembled WGS sequence"/>
</dbReference>
<evidence type="ECO:0000313" key="4">
    <source>
        <dbReference type="Proteomes" id="UP001179361"/>
    </source>
</evidence>
<gene>
    <name evidence="3" type="ORF">LQ564_22945</name>
</gene>
<dbReference type="Pfam" id="PF05199">
    <property type="entry name" value="GMC_oxred_C"/>
    <property type="match status" value="1"/>
</dbReference>
<comment type="caution">
    <text evidence="3">The sequence shown here is derived from an EMBL/GenBank/DDBJ whole genome shotgun (WGS) entry which is preliminary data.</text>
</comment>
<keyword evidence="4" id="KW-1185">Reference proteome</keyword>
<feature type="domain" description="Glucose-methanol-choline oxidoreductase C-terminal" evidence="2">
    <location>
        <begin position="184"/>
        <end position="315"/>
    </location>
</feature>
<dbReference type="PANTHER" id="PTHR11552:SF147">
    <property type="entry name" value="CHOLINE DEHYDROGENASE, MITOCHONDRIAL"/>
    <property type="match status" value="1"/>
</dbReference>
<comment type="similarity">
    <text evidence="1">Belongs to the GMC oxidoreductase family.</text>
</comment>